<name>A0ABX0QF40_9BACT</name>
<dbReference type="SUPFAM" id="SSF53448">
    <property type="entry name" value="Nucleotide-diphospho-sugar transferases"/>
    <property type="match status" value="1"/>
</dbReference>
<proteinExistence type="predicted"/>
<dbReference type="Proteomes" id="UP000606008">
    <property type="component" value="Unassembled WGS sequence"/>
</dbReference>
<dbReference type="InterPro" id="IPR025877">
    <property type="entry name" value="MobA-like_NTP_Trfase"/>
</dbReference>
<gene>
    <name evidence="2" type="ORF">F7231_12720</name>
</gene>
<protein>
    <submittedName>
        <fullName evidence="2">Nucleotidyltransferase family protein</fullName>
    </submittedName>
</protein>
<reference evidence="2" key="1">
    <citation type="submission" date="2024-05" db="EMBL/GenBank/DDBJ databases">
        <authorList>
            <person name="Jung D.-H."/>
        </authorList>
    </citation>
    <scope>NUCLEOTIDE SEQUENCE</scope>
    <source>
        <strain evidence="2">JA-25</strain>
    </source>
</reference>
<keyword evidence="3" id="KW-1185">Reference proteome</keyword>
<dbReference type="RefSeq" id="WP_166692170.1">
    <property type="nucleotide sequence ID" value="NZ_WAEL01000004.1"/>
</dbReference>
<dbReference type="PANTHER" id="PTHR43777:SF1">
    <property type="entry name" value="MOLYBDENUM COFACTOR CYTIDYLYLTRANSFERASE"/>
    <property type="match status" value="1"/>
</dbReference>
<dbReference type="EMBL" id="WAEL01000004">
    <property type="protein sequence ID" value="NID11035.1"/>
    <property type="molecule type" value="Genomic_DNA"/>
</dbReference>
<dbReference type="Gene3D" id="3.90.550.10">
    <property type="entry name" value="Spore Coat Polysaccharide Biosynthesis Protein SpsA, Chain A"/>
    <property type="match status" value="1"/>
</dbReference>
<dbReference type="PANTHER" id="PTHR43777">
    <property type="entry name" value="MOLYBDENUM COFACTOR CYTIDYLYLTRANSFERASE"/>
    <property type="match status" value="1"/>
</dbReference>
<dbReference type="Pfam" id="PF12804">
    <property type="entry name" value="NTP_transf_3"/>
    <property type="match status" value="1"/>
</dbReference>
<evidence type="ECO:0000259" key="1">
    <source>
        <dbReference type="Pfam" id="PF12804"/>
    </source>
</evidence>
<dbReference type="InterPro" id="IPR029044">
    <property type="entry name" value="Nucleotide-diphossugar_trans"/>
</dbReference>
<sequence>MKTGIIVLAAGASKRFGGIAKQLLTVNGTSLVRNAADIALAAELGGPVVVVLGDRREQVAPELDGLGVTLIDNPTYSDGISSSVKIGLAGLFLMQPTIDTFIIMPCDQPFLTPALLRQLVATQEETGKGIVATRFADQVHMPALFTRQYAEPLSKLTEDKAPKWVIIKHKTDLAEVGFEPAAIDLDFWAQVEELTK</sequence>
<accession>A0ABX0QF40</accession>
<evidence type="ECO:0000313" key="2">
    <source>
        <dbReference type="EMBL" id="NID11035.1"/>
    </source>
</evidence>
<organism evidence="2 3">
    <name type="scientific">Fibrivirga algicola</name>
    <dbReference type="NCBI Taxonomy" id="2950420"/>
    <lineage>
        <taxon>Bacteria</taxon>
        <taxon>Pseudomonadati</taxon>
        <taxon>Bacteroidota</taxon>
        <taxon>Cytophagia</taxon>
        <taxon>Cytophagales</taxon>
        <taxon>Spirosomataceae</taxon>
        <taxon>Fibrivirga</taxon>
    </lineage>
</organism>
<evidence type="ECO:0000313" key="3">
    <source>
        <dbReference type="Proteomes" id="UP000606008"/>
    </source>
</evidence>
<feature type="domain" description="MobA-like NTP transferase" evidence="1">
    <location>
        <begin position="6"/>
        <end position="166"/>
    </location>
</feature>
<comment type="caution">
    <text evidence="2">The sequence shown here is derived from an EMBL/GenBank/DDBJ whole genome shotgun (WGS) entry which is preliminary data.</text>
</comment>
<dbReference type="CDD" id="cd04182">
    <property type="entry name" value="GT_2_like_f"/>
    <property type="match status" value="1"/>
</dbReference>